<comment type="caution">
    <text evidence="1">The sequence shown here is derived from an EMBL/GenBank/DDBJ whole genome shotgun (WGS) entry which is preliminary data.</text>
</comment>
<sequence>MKTAIPIPGRHALRQLEQALHALTVDQSAEAPLAQAQQARRQLEQALIDHLAVLREAELALSCVLTLLLRHDEDGFAGKQLRVLLEPFQQQMEVALHGLEGLR</sequence>
<accession>A0ABV8ZPR3</accession>
<organism evidence="1 2">
    <name type="scientific">Chromobacterium aquaticum</name>
    <dbReference type="NCBI Taxonomy" id="467180"/>
    <lineage>
        <taxon>Bacteria</taxon>
        <taxon>Pseudomonadati</taxon>
        <taxon>Pseudomonadota</taxon>
        <taxon>Betaproteobacteria</taxon>
        <taxon>Neisseriales</taxon>
        <taxon>Chromobacteriaceae</taxon>
        <taxon>Chromobacterium</taxon>
    </lineage>
</organism>
<dbReference type="RefSeq" id="WP_231463330.1">
    <property type="nucleotide sequence ID" value="NZ_JAJOHW010000097.1"/>
</dbReference>
<dbReference type="InterPro" id="IPR009957">
    <property type="entry name" value="DUF1484"/>
</dbReference>
<evidence type="ECO:0000313" key="1">
    <source>
        <dbReference type="EMBL" id="MFC4488811.1"/>
    </source>
</evidence>
<keyword evidence="2" id="KW-1185">Reference proteome</keyword>
<dbReference type="EMBL" id="JBHSEK010000002">
    <property type="protein sequence ID" value="MFC4488811.1"/>
    <property type="molecule type" value="Genomic_DNA"/>
</dbReference>
<dbReference type="Pfam" id="PF07363">
    <property type="entry name" value="DUF1484"/>
    <property type="match status" value="1"/>
</dbReference>
<proteinExistence type="predicted"/>
<name>A0ABV8ZPR3_9NEIS</name>
<protein>
    <submittedName>
        <fullName evidence="1">DUF1484 family protein</fullName>
    </submittedName>
</protein>
<reference evidence="2" key="1">
    <citation type="journal article" date="2019" name="Int. J. Syst. Evol. Microbiol.">
        <title>The Global Catalogue of Microorganisms (GCM) 10K type strain sequencing project: providing services to taxonomists for standard genome sequencing and annotation.</title>
        <authorList>
            <consortium name="The Broad Institute Genomics Platform"/>
            <consortium name="The Broad Institute Genome Sequencing Center for Infectious Disease"/>
            <person name="Wu L."/>
            <person name="Ma J."/>
        </authorList>
    </citation>
    <scope>NUCLEOTIDE SEQUENCE [LARGE SCALE GENOMIC DNA]</scope>
    <source>
        <strain evidence="2">CGMCC 4.7608</strain>
    </source>
</reference>
<gene>
    <name evidence="1" type="ORF">ACFO0R_04200</name>
</gene>
<dbReference type="Proteomes" id="UP001595999">
    <property type="component" value="Unassembled WGS sequence"/>
</dbReference>
<evidence type="ECO:0000313" key="2">
    <source>
        <dbReference type="Proteomes" id="UP001595999"/>
    </source>
</evidence>